<dbReference type="Proteomes" id="UP000198323">
    <property type="component" value="Unassembled WGS sequence"/>
</dbReference>
<keyword evidence="3" id="KW-1185">Reference proteome</keyword>
<name>A0A226M6R7_CALSU</name>
<feature type="non-terminal residue" evidence="2">
    <location>
        <position position="1"/>
    </location>
</feature>
<evidence type="ECO:0000313" key="3">
    <source>
        <dbReference type="Proteomes" id="UP000198323"/>
    </source>
</evidence>
<dbReference type="AlphaFoldDB" id="A0A226M6R7"/>
<organism evidence="2 3">
    <name type="scientific">Callipepla squamata</name>
    <name type="common">Scaled quail</name>
    <dbReference type="NCBI Taxonomy" id="9009"/>
    <lineage>
        <taxon>Eukaryota</taxon>
        <taxon>Metazoa</taxon>
        <taxon>Chordata</taxon>
        <taxon>Craniata</taxon>
        <taxon>Vertebrata</taxon>
        <taxon>Euteleostomi</taxon>
        <taxon>Archelosauria</taxon>
        <taxon>Archosauria</taxon>
        <taxon>Dinosauria</taxon>
        <taxon>Saurischia</taxon>
        <taxon>Theropoda</taxon>
        <taxon>Coelurosauria</taxon>
        <taxon>Aves</taxon>
        <taxon>Neognathae</taxon>
        <taxon>Galloanserae</taxon>
        <taxon>Galliformes</taxon>
        <taxon>Odontophoridae</taxon>
        <taxon>Callipepla</taxon>
    </lineage>
</organism>
<dbReference type="OrthoDB" id="9122243at2759"/>
<proteinExistence type="predicted"/>
<accession>A0A226M6R7</accession>
<protein>
    <recommendedName>
        <fullName evidence="4">KRAB domain-containing protein</fullName>
    </recommendedName>
</protein>
<dbReference type="EMBL" id="MCFN01026461">
    <property type="protein sequence ID" value="OXB50972.1"/>
    <property type="molecule type" value="Genomic_DNA"/>
</dbReference>
<sequence length="48" mass="5034">PLPGPKPMVISLLEEGEEPWIPDVGSPEAVAGDVSPGEVVEGRRKSKP</sequence>
<comment type="caution">
    <text evidence="2">The sequence shown here is derived from an EMBL/GenBank/DDBJ whole genome shotgun (WGS) entry which is preliminary data.</text>
</comment>
<feature type="region of interest" description="Disordered" evidence="1">
    <location>
        <begin position="19"/>
        <end position="48"/>
    </location>
</feature>
<evidence type="ECO:0008006" key="4">
    <source>
        <dbReference type="Google" id="ProtNLM"/>
    </source>
</evidence>
<evidence type="ECO:0000313" key="2">
    <source>
        <dbReference type="EMBL" id="OXB50972.1"/>
    </source>
</evidence>
<reference evidence="2 3" key="1">
    <citation type="submission" date="2016-07" db="EMBL/GenBank/DDBJ databases">
        <title>Disparate Historic Effective Population Sizes Predicted by Modern Levels of Genome Diversity for the Scaled Quail (Callipepla squamata) and the Northern Bobwhite (Colinus virginianus): Inferences from First and Second Generation Draft Genome Assemblies for Sympatric New World Quail.</title>
        <authorList>
            <person name="Oldeschulte D.L."/>
            <person name="Halley Y.A."/>
            <person name="Bhattarai E.K."/>
            <person name="Brashear W.A."/>
            <person name="Hill J."/>
            <person name="Metz R.P."/>
            <person name="Johnson C.D."/>
            <person name="Rollins D."/>
            <person name="Peterson M.J."/>
            <person name="Bickhart D.M."/>
            <person name="Decker J.E."/>
            <person name="Seabury C.M."/>
        </authorList>
    </citation>
    <scope>NUCLEOTIDE SEQUENCE [LARGE SCALE GENOMIC DNA]</scope>
    <source>
        <strain evidence="2 3">Texas</strain>
        <tissue evidence="2">Leg muscle</tissue>
    </source>
</reference>
<evidence type="ECO:0000256" key="1">
    <source>
        <dbReference type="SAM" id="MobiDB-lite"/>
    </source>
</evidence>
<gene>
    <name evidence="2" type="ORF">ASZ78_003643</name>
</gene>